<comment type="subcellular location">
    <subcellularLocation>
        <location evidence="1">Membrane</location>
        <topology evidence="1">Multi-pass membrane protein</topology>
    </subcellularLocation>
</comment>
<keyword evidence="3 5" id="KW-1133">Transmembrane helix</keyword>
<dbReference type="eggNOG" id="COG2259">
    <property type="taxonomic scope" value="Bacteria"/>
</dbReference>
<sequence length="124" mass="13375">MQKYLATAARVLLSQLFLVQVIVLIIGFTNNPDGYQQYQATLGSMGLPGIFAPLIILVNCIGGLALLLGYKTKAFALVMAFYIVGLTLLLKLPLLQYLAIAGGLLLLHANPNTALSLDNRRKST</sequence>
<dbReference type="RefSeq" id="WP_012777387.1">
    <property type="nucleotide sequence ID" value="NC_012968.1"/>
</dbReference>
<dbReference type="Proteomes" id="UP000002742">
    <property type="component" value="Chromosome"/>
</dbReference>
<protein>
    <submittedName>
        <fullName evidence="6">DoxX family protein</fullName>
    </submittedName>
</protein>
<evidence type="ECO:0000256" key="5">
    <source>
        <dbReference type="SAM" id="Phobius"/>
    </source>
</evidence>
<dbReference type="GO" id="GO:0016020">
    <property type="term" value="C:membrane"/>
    <property type="evidence" value="ECO:0007669"/>
    <property type="project" value="UniProtKB-SubCell"/>
</dbReference>
<evidence type="ECO:0000256" key="3">
    <source>
        <dbReference type="ARBA" id="ARBA00022989"/>
    </source>
</evidence>
<feature type="transmembrane region" description="Helical" evidence="5">
    <location>
        <begin position="75"/>
        <end position="92"/>
    </location>
</feature>
<evidence type="ECO:0000313" key="7">
    <source>
        <dbReference type="Proteomes" id="UP000002742"/>
    </source>
</evidence>
<organism evidence="6 7">
    <name type="scientific">Methylotenera mobilis (strain JLW8 / ATCC BAA-1282 / DSM 17540)</name>
    <dbReference type="NCBI Taxonomy" id="583345"/>
    <lineage>
        <taxon>Bacteria</taxon>
        <taxon>Pseudomonadati</taxon>
        <taxon>Pseudomonadota</taxon>
        <taxon>Betaproteobacteria</taxon>
        <taxon>Nitrosomonadales</taxon>
        <taxon>Methylophilaceae</taxon>
        <taxon>Methylotenera</taxon>
    </lineage>
</organism>
<reference evidence="6 7" key="2">
    <citation type="journal article" date="2011" name="J. Bacteriol.">
        <title>Genomes of three methylotrophs from a single niche uncover genetic and metabolic divergence of Methylophilaceae.</title>
        <authorList>
            <person name="Lapidus A."/>
            <person name="Clum A."/>
            <person name="Labutti K."/>
            <person name="Kaluzhnaya M.G."/>
            <person name="Lim S."/>
            <person name="Beck D.A."/>
            <person name="Glavina Del Rio T."/>
            <person name="Nolan M."/>
            <person name="Mavromatis K."/>
            <person name="Huntemann M."/>
            <person name="Lucas S."/>
            <person name="Lidstrom M.E."/>
            <person name="Ivanova N."/>
            <person name="Chistoserdova L."/>
        </authorList>
    </citation>
    <scope>NUCLEOTIDE SEQUENCE [LARGE SCALE GENOMIC DNA]</scope>
    <source>
        <strain evidence="7">JLW8 / ATCC BAA-1282 / DSM 17540</strain>
    </source>
</reference>
<dbReference type="HOGENOM" id="CLU_1720171_0_0_4"/>
<dbReference type="Pfam" id="PF07681">
    <property type="entry name" value="DoxX"/>
    <property type="match status" value="1"/>
</dbReference>
<keyword evidence="2 5" id="KW-0812">Transmembrane</keyword>
<dbReference type="OrthoDB" id="8536861at2"/>
<accession>C6WY34</accession>
<evidence type="ECO:0000256" key="1">
    <source>
        <dbReference type="ARBA" id="ARBA00004141"/>
    </source>
</evidence>
<dbReference type="KEGG" id="mmb:Mmol_0019"/>
<gene>
    <name evidence="6" type="ordered locus">Mmol_0019</name>
</gene>
<keyword evidence="7" id="KW-1185">Reference proteome</keyword>
<proteinExistence type="predicted"/>
<dbReference type="AlphaFoldDB" id="C6WY34"/>
<dbReference type="STRING" id="583345.Mmol_0019"/>
<evidence type="ECO:0000256" key="4">
    <source>
        <dbReference type="ARBA" id="ARBA00023136"/>
    </source>
</evidence>
<name>C6WY34_METML</name>
<feature type="transmembrane region" description="Helical" evidence="5">
    <location>
        <begin position="50"/>
        <end position="68"/>
    </location>
</feature>
<keyword evidence="4 5" id="KW-0472">Membrane</keyword>
<evidence type="ECO:0000256" key="2">
    <source>
        <dbReference type="ARBA" id="ARBA00022692"/>
    </source>
</evidence>
<dbReference type="InterPro" id="IPR032808">
    <property type="entry name" value="DoxX"/>
</dbReference>
<feature type="transmembrane region" description="Helical" evidence="5">
    <location>
        <begin position="12"/>
        <end position="30"/>
    </location>
</feature>
<reference evidence="7" key="1">
    <citation type="submission" date="2009-07" db="EMBL/GenBank/DDBJ databases">
        <title>Complete sequence of Methylotenera mobilis JLW8.</title>
        <authorList>
            <consortium name="US DOE Joint Genome Institute"/>
            <person name="Lucas S."/>
            <person name="Copeland A."/>
            <person name="Lapidus A."/>
            <person name="Glavina del Rio T."/>
            <person name="Tice H."/>
            <person name="Bruce D."/>
            <person name="Goodwin L."/>
            <person name="Pitluck S."/>
            <person name="LaButti K.M."/>
            <person name="Clum A."/>
            <person name="Larimer F."/>
            <person name="Land M."/>
            <person name="Hauser L."/>
            <person name="Kyrpides N."/>
            <person name="Mikhailova N."/>
            <person name="Kayluzhnaya M."/>
            <person name="Chistoserdova L."/>
        </authorList>
    </citation>
    <scope>NUCLEOTIDE SEQUENCE [LARGE SCALE GENOMIC DNA]</scope>
    <source>
        <strain evidence="7">JLW8 / ATCC BAA-1282 / DSM 17540</strain>
    </source>
</reference>
<dbReference type="EMBL" id="CP001672">
    <property type="protein sequence ID" value="ACT46930.1"/>
    <property type="molecule type" value="Genomic_DNA"/>
</dbReference>
<evidence type="ECO:0000313" key="6">
    <source>
        <dbReference type="EMBL" id="ACT46930.1"/>
    </source>
</evidence>